<protein>
    <recommendedName>
        <fullName evidence="2">Serpin domain-containing protein</fullName>
    </recommendedName>
</protein>
<dbReference type="GO" id="GO:0005615">
    <property type="term" value="C:extracellular space"/>
    <property type="evidence" value="ECO:0007669"/>
    <property type="project" value="InterPro"/>
</dbReference>
<dbReference type="SMART" id="SM00093">
    <property type="entry name" value="SERPIN"/>
    <property type="match status" value="1"/>
</dbReference>
<dbReference type="SUPFAM" id="SSF56574">
    <property type="entry name" value="Serpins"/>
    <property type="match status" value="2"/>
</dbReference>
<proteinExistence type="inferred from homology"/>
<comment type="caution">
    <text evidence="3">The sequence shown here is derived from an EMBL/GenBank/DDBJ whole genome shotgun (WGS) entry which is preliminary data.</text>
</comment>
<evidence type="ECO:0000259" key="2">
    <source>
        <dbReference type="SMART" id="SM00093"/>
    </source>
</evidence>
<dbReference type="PANTHER" id="PTHR11461:SF211">
    <property type="entry name" value="GH10112P-RELATED"/>
    <property type="match status" value="1"/>
</dbReference>
<dbReference type="Pfam" id="PF00079">
    <property type="entry name" value="Serpin"/>
    <property type="match status" value="2"/>
</dbReference>
<keyword evidence="4" id="KW-1185">Reference proteome</keyword>
<name>A0A9W6SMQ4_9ACTN</name>
<dbReference type="GO" id="GO:0004867">
    <property type="term" value="F:serine-type endopeptidase inhibitor activity"/>
    <property type="evidence" value="ECO:0007669"/>
    <property type="project" value="InterPro"/>
</dbReference>
<feature type="domain" description="Serpin" evidence="2">
    <location>
        <begin position="24"/>
        <end position="386"/>
    </location>
</feature>
<dbReference type="InterPro" id="IPR023796">
    <property type="entry name" value="Serpin_dom"/>
</dbReference>
<dbReference type="Proteomes" id="UP001165079">
    <property type="component" value="Unassembled WGS sequence"/>
</dbReference>
<dbReference type="InterPro" id="IPR036186">
    <property type="entry name" value="Serpin_sf"/>
</dbReference>
<dbReference type="PANTHER" id="PTHR11461">
    <property type="entry name" value="SERINE PROTEASE INHIBITOR, SERPIN"/>
    <property type="match status" value="1"/>
</dbReference>
<evidence type="ECO:0000313" key="3">
    <source>
        <dbReference type="EMBL" id="GLZ78691.1"/>
    </source>
</evidence>
<comment type="similarity">
    <text evidence="1">Belongs to the serpin family.</text>
</comment>
<dbReference type="InterPro" id="IPR000215">
    <property type="entry name" value="Serpin_fam"/>
</dbReference>
<dbReference type="EMBL" id="BSTX01000002">
    <property type="protein sequence ID" value="GLZ78691.1"/>
    <property type="molecule type" value="Genomic_DNA"/>
</dbReference>
<reference evidence="3" key="1">
    <citation type="submission" date="2023-03" db="EMBL/GenBank/DDBJ databases">
        <title>Actinorhabdospora filicis NBRC 111898.</title>
        <authorList>
            <person name="Ichikawa N."/>
            <person name="Sato H."/>
            <person name="Tonouchi N."/>
        </authorList>
    </citation>
    <scope>NUCLEOTIDE SEQUENCE</scope>
    <source>
        <strain evidence="3">NBRC 111898</strain>
    </source>
</reference>
<dbReference type="RefSeq" id="WP_285663839.1">
    <property type="nucleotide sequence ID" value="NZ_BSTX01000002.1"/>
</dbReference>
<dbReference type="AlphaFoldDB" id="A0A9W6SMQ4"/>
<evidence type="ECO:0000313" key="4">
    <source>
        <dbReference type="Proteomes" id="UP001165079"/>
    </source>
</evidence>
<dbReference type="InterPro" id="IPR042178">
    <property type="entry name" value="Serpin_sf_1"/>
</dbReference>
<organism evidence="3 4">
    <name type="scientific">Actinorhabdospora filicis</name>
    <dbReference type="NCBI Taxonomy" id="1785913"/>
    <lineage>
        <taxon>Bacteria</taxon>
        <taxon>Bacillati</taxon>
        <taxon>Actinomycetota</taxon>
        <taxon>Actinomycetes</taxon>
        <taxon>Micromonosporales</taxon>
        <taxon>Micromonosporaceae</taxon>
        <taxon>Actinorhabdospora</taxon>
    </lineage>
</organism>
<sequence>MAGTDTGAGRVLAAGVQESNGLTARWLRALDEAPSVLSGAGAWPLLAVLSAGAAGAAREELAAATGVDPDRALDVVGAYAALLESSACTRFSTGLWSSPRITVRPEWSGRLPEAWFGRLTGDLDADKAALDAWAAERTLGLIPRMPIELTPETVLVLATALAVRTRWASPFEDAAYQPTGGAWRTDRPWLGLRRDTGDLGALRVVDGVTIVAVEGQDDVDVHLVLGEAASAPAEVLAAGIAAVGREGTGEYGPGVSVHAEPSFESDPAPVLRLNTVAFDVSADHDLLRHPGVFGLATALTRGAHFPGVSADPLEISDAAQAATATFSARGFEAAAVTVAGMRCTGMLMPQGAERRVVRVDVDRPFGYLAVHRPSGLVLVAGWVREPKRFQISR</sequence>
<accession>A0A9W6SMQ4</accession>
<dbReference type="Gene3D" id="3.30.497.10">
    <property type="entry name" value="Antithrombin, subunit I, domain 2"/>
    <property type="match status" value="2"/>
</dbReference>
<gene>
    <name evidence="3" type="ORF">Afil01_34980</name>
</gene>
<evidence type="ECO:0000256" key="1">
    <source>
        <dbReference type="RuleBase" id="RU000411"/>
    </source>
</evidence>